<keyword evidence="2" id="KW-1133">Transmembrane helix</keyword>
<name>A0A9P8W336_9HYPO</name>
<evidence type="ECO:0000313" key="4">
    <source>
        <dbReference type="EMBL" id="KAH6886348.1"/>
    </source>
</evidence>
<comment type="caution">
    <text evidence="4">The sequence shown here is derived from an EMBL/GenBank/DDBJ whole genome shotgun (WGS) entry which is preliminary data.</text>
</comment>
<feature type="chain" id="PRO_5040302570" description="Mid2 domain-containing protein" evidence="3">
    <location>
        <begin position="20"/>
        <end position="246"/>
    </location>
</feature>
<dbReference type="OrthoDB" id="5390143at2759"/>
<reference evidence="4 5" key="1">
    <citation type="journal article" date="2021" name="Nat. Commun.">
        <title>Genetic determinants of endophytism in the Arabidopsis root mycobiome.</title>
        <authorList>
            <person name="Mesny F."/>
            <person name="Miyauchi S."/>
            <person name="Thiergart T."/>
            <person name="Pickel B."/>
            <person name="Atanasova L."/>
            <person name="Karlsson M."/>
            <person name="Huettel B."/>
            <person name="Barry K.W."/>
            <person name="Haridas S."/>
            <person name="Chen C."/>
            <person name="Bauer D."/>
            <person name="Andreopoulos W."/>
            <person name="Pangilinan J."/>
            <person name="LaButti K."/>
            <person name="Riley R."/>
            <person name="Lipzen A."/>
            <person name="Clum A."/>
            <person name="Drula E."/>
            <person name="Henrissat B."/>
            <person name="Kohler A."/>
            <person name="Grigoriev I.V."/>
            <person name="Martin F.M."/>
            <person name="Hacquard S."/>
        </authorList>
    </citation>
    <scope>NUCLEOTIDE SEQUENCE [LARGE SCALE GENOMIC DNA]</scope>
    <source>
        <strain evidence="4 5">MPI-CAGE-CH-0241</strain>
    </source>
</reference>
<protein>
    <recommendedName>
        <fullName evidence="6">Mid2 domain-containing protein</fullName>
    </recommendedName>
</protein>
<feature type="signal peptide" evidence="3">
    <location>
        <begin position="1"/>
        <end position="19"/>
    </location>
</feature>
<feature type="region of interest" description="Disordered" evidence="1">
    <location>
        <begin position="225"/>
        <end position="246"/>
    </location>
</feature>
<evidence type="ECO:0000313" key="5">
    <source>
        <dbReference type="Proteomes" id="UP000777438"/>
    </source>
</evidence>
<dbReference type="Proteomes" id="UP000777438">
    <property type="component" value="Unassembled WGS sequence"/>
</dbReference>
<evidence type="ECO:0008006" key="6">
    <source>
        <dbReference type="Google" id="ProtNLM"/>
    </source>
</evidence>
<gene>
    <name evidence="4" type="ORF">B0T10DRAFT_491020</name>
</gene>
<keyword evidence="2" id="KW-0472">Membrane</keyword>
<proteinExistence type="predicted"/>
<feature type="transmembrane region" description="Helical" evidence="2">
    <location>
        <begin position="162"/>
        <end position="186"/>
    </location>
</feature>
<organism evidence="4 5">
    <name type="scientific">Thelonectria olida</name>
    <dbReference type="NCBI Taxonomy" id="1576542"/>
    <lineage>
        <taxon>Eukaryota</taxon>
        <taxon>Fungi</taxon>
        <taxon>Dikarya</taxon>
        <taxon>Ascomycota</taxon>
        <taxon>Pezizomycotina</taxon>
        <taxon>Sordariomycetes</taxon>
        <taxon>Hypocreomycetidae</taxon>
        <taxon>Hypocreales</taxon>
        <taxon>Nectriaceae</taxon>
        <taxon>Thelonectria</taxon>
    </lineage>
</organism>
<accession>A0A9P8W336</accession>
<sequence length="246" mass="27385">MRLILQLALTLLFARNAFSQAVFRRPPGSGPSQNYLDNPTYMLGDELEIIWEMDYNITTLVMWNQDAYGNFPQPISADILVNTTRLNYTWTVSFDNFSSQHDPTLSNVYYFKLSDAERNLGDTTSHYFNISGPSKASATATPVPTVTKIVYREKEEALSQGAVAGISIAATVVAMSLLGAMAFFVWRRSQRPRPRSSSSSEAEVISRTNSVLVSELKSDALRAEMDNGSYPGQWGEGNVRRYEVPG</sequence>
<dbReference type="EMBL" id="JAGPYM010000016">
    <property type="protein sequence ID" value="KAH6886348.1"/>
    <property type="molecule type" value="Genomic_DNA"/>
</dbReference>
<evidence type="ECO:0000256" key="3">
    <source>
        <dbReference type="SAM" id="SignalP"/>
    </source>
</evidence>
<keyword evidence="2" id="KW-0812">Transmembrane</keyword>
<keyword evidence="3" id="KW-0732">Signal</keyword>
<evidence type="ECO:0000256" key="2">
    <source>
        <dbReference type="SAM" id="Phobius"/>
    </source>
</evidence>
<dbReference type="AlphaFoldDB" id="A0A9P8W336"/>
<evidence type="ECO:0000256" key="1">
    <source>
        <dbReference type="SAM" id="MobiDB-lite"/>
    </source>
</evidence>
<keyword evidence="5" id="KW-1185">Reference proteome</keyword>